<dbReference type="PANTHER" id="PTHR10590">
    <property type="entry name" value="SODIUM/NUCLEOSIDE COTRANSPORTER"/>
    <property type="match status" value="1"/>
</dbReference>
<evidence type="ECO:0000256" key="4">
    <source>
        <dbReference type="ARBA" id="ARBA00022692"/>
    </source>
</evidence>
<reference evidence="12" key="1">
    <citation type="submission" date="2016-10" db="EMBL/GenBank/DDBJ databases">
        <authorList>
            <person name="Varghese N."/>
            <person name="Submissions S."/>
        </authorList>
    </citation>
    <scope>NUCLEOTIDE SEQUENCE [LARGE SCALE GENOMIC DNA]</scope>
    <source>
        <strain evidence="12">DSM 21620</strain>
    </source>
</reference>
<protein>
    <submittedName>
        <fullName evidence="11">Concentrative nucleoside transporter, CNT family</fullName>
    </submittedName>
</protein>
<keyword evidence="4 7" id="KW-0812">Transmembrane</keyword>
<evidence type="ECO:0000256" key="6">
    <source>
        <dbReference type="ARBA" id="ARBA00023136"/>
    </source>
</evidence>
<dbReference type="Pfam" id="PF01773">
    <property type="entry name" value="Nucleos_tra2_N"/>
    <property type="match status" value="1"/>
</dbReference>
<feature type="transmembrane region" description="Helical" evidence="7">
    <location>
        <begin position="40"/>
        <end position="60"/>
    </location>
</feature>
<evidence type="ECO:0000256" key="2">
    <source>
        <dbReference type="ARBA" id="ARBA00009033"/>
    </source>
</evidence>
<evidence type="ECO:0000256" key="5">
    <source>
        <dbReference type="ARBA" id="ARBA00022989"/>
    </source>
</evidence>
<organism evidence="11 12">
    <name type="scientific">Terribacillus halophilus</name>
    <dbReference type="NCBI Taxonomy" id="361279"/>
    <lineage>
        <taxon>Bacteria</taxon>
        <taxon>Bacillati</taxon>
        <taxon>Bacillota</taxon>
        <taxon>Bacilli</taxon>
        <taxon>Bacillales</taxon>
        <taxon>Bacillaceae</taxon>
        <taxon>Terribacillus</taxon>
    </lineage>
</organism>
<name>A0A1G6MT28_9BACI</name>
<feature type="transmembrane region" description="Helical" evidence="7">
    <location>
        <begin position="176"/>
        <end position="196"/>
    </location>
</feature>
<feature type="transmembrane region" description="Helical" evidence="7">
    <location>
        <begin position="259"/>
        <end position="279"/>
    </location>
</feature>
<dbReference type="GO" id="GO:0005886">
    <property type="term" value="C:plasma membrane"/>
    <property type="evidence" value="ECO:0007669"/>
    <property type="project" value="UniProtKB-SubCell"/>
</dbReference>
<dbReference type="GO" id="GO:0015293">
    <property type="term" value="F:symporter activity"/>
    <property type="evidence" value="ECO:0007669"/>
    <property type="project" value="TreeGrafter"/>
</dbReference>
<dbReference type="Pfam" id="PF07662">
    <property type="entry name" value="Nucleos_tra2_C"/>
    <property type="match status" value="1"/>
</dbReference>
<dbReference type="Proteomes" id="UP000198666">
    <property type="component" value="Unassembled WGS sequence"/>
</dbReference>
<dbReference type="AlphaFoldDB" id="A0A1G6MT28"/>
<dbReference type="PANTHER" id="PTHR10590:SF23">
    <property type="entry name" value="NUPC_NUPG FAMILY NUCLEOSIDE CNT TRANSPORTER"/>
    <property type="match status" value="1"/>
</dbReference>
<comment type="similarity">
    <text evidence="2">Belongs to the concentrative nucleoside transporter (CNT) (TC 2.A.41) family.</text>
</comment>
<feature type="transmembrane region" description="Helical" evidence="7">
    <location>
        <begin position="98"/>
        <end position="123"/>
    </location>
</feature>
<dbReference type="InterPro" id="IPR011657">
    <property type="entry name" value="CNT_C_dom"/>
</dbReference>
<feature type="transmembrane region" description="Helical" evidence="7">
    <location>
        <begin position="12"/>
        <end position="34"/>
    </location>
</feature>
<evidence type="ECO:0000259" key="9">
    <source>
        <dbReference type="Pfam" id="PF07662"/>
    </source>
</evidence>
<gene>
    <name evidence="11" type="ORF">SAMN05421663_10348</name>
</gene>
<accession>A0A1G6MT28</accession>
<keyword evidence="12" id="KW-1185">Reference proteome</keyword>
<feature type="domain" description="Concentrative nucleoside transporter C-terminal" evidence="9">
    <location>
        <begin position="203"/>
        <end position="401"/>
    </location>
</feature>
<keyword evidence="3" id="KW-1003">Cell membrane</keyword>
<evidence type="ECO:0000313" key="12">
    <source>
        <dbReference type="Proteomes" id="UP000198666"/>
    </source>
</evidence>
<keyword evidence="6 7" id="KW-0472">Membrane</keyword>
<proteinExistence type="inferred from homology"/>
<evidence type="ECO:0000259" key="10">
    <source>
        <dbReference type="Pfam" id="PF07670"/>
    </source>
</evidence>
<comment type="subcellular location">
    <subcellularLocation>
        <location evidence="1">Cell membrane</location>
        <topology evidence="1">Multi-pass membrane protein</topology>
    </subcellularLocation>
</comment>
<sequence>MTIFGSAGWEVNGVSIVIGVLGILVLVAIAWAMSNDKKNINYRATGIMLAVQLVLAWFLLNTSIGRMIIKKIVDVFSKVLSFGHEGISFVFGDLSTKGYFFLDVLMMIIFVSALLSILTYTRILPLAIKYVGGLVSKITGLPKVESFVAVNSMIFGDTTAIISVKSQIHKLSPNRLFIVATSSLVAVSCSTLGAYLQLIPAEYVLVALPINVFSGLILSSIVAPVKSEEDYDIDVKEMNTDKSFFEAIGNGTLLGGKTALIVGAMLITYMALLAMINFILDGVVGMTFQELIGYVFAPIAFIMGIPASEIVNAGSVMGTKVAANEFVAILDFVKMVPDMSTKTVGIVSAYLISFANFSSIGMILGTVQAIDQKQASLLAKVGLKVLLVATMGSILTGTIVGLFL</sequence>
<evidence type="ECO:0000259" key="8">
    <source>
        <dbReference type="Pfam" id="PF01773"/>
    </source>
</evidence>
<feature type="transmembrane region" description="Helical" evidence="7">
    <location>
        <begin position="203"/>
        <end position="223"/>
    </location>
</feature>
<feature type="domain" description="Concentrative nucleoside transporter N-terminal" evidence="8">
    <location>
        <begin position="21"/>
        <end position="94"/>
    </location>
</feature>
<feature type="transmembrane region" description="Helical" evidence="7">
    <location>
        <begin position="385"/>
        <end position="403"/>
    </location>
</feature>
<dbReference type="Pfam" id="PF07670">
    <property type="entry name" value="Gate"/>
    <property type="match status" value="1"/>
</dbReference>
<feature type="transmembrane region" description="Helical" evidence="7">
    <location>
        <begin position="291"/>
        <end position="311"/>
    </location>
</feature>
<dbReference type="EMBL" id="FMZB01000003">
    <property type="protein sequence ID" value="SDC58367.1"/>
    <property type="molecule type" value="Genomic_DNA"/>
</dbReference>
<dbReference type="InterPro" id="IPR002668">
    <property type="entry name" value="CNT_N_dom"/>
</dbReference>
<evidence type="ECO:0000256" key="3">
    <source>
        <dbReference type="ARBA" id="ARBA00022475"/>
    </source>
</evidence>
<evidence type="ECO:0000256" key="1">
    <source>
        <dbReference type="ARBA" id="ARBA00004651"/>
    </source>
</evidence>
<evidence type="ECO:0000256" key="7">
    <source>
        <dbReference type="SAM" id="Phobius"/>
    </source>
</evidence>
<feature type="transmembrane region" description="Helical" evidence="7">
    <location>
        <begin position="344"/>
        <end position="364"/>
    </location>
</feature>
<keyword evidence="5 7" id="KW-1133">Transmembrane helix</keyword>
<dbReference type="InterPro" id="IPR008276">
    <property type="entry name" value="C_nuclsd_transpt"/>
</dbReference>
<dbReference type="InterPro" id="IPR011642">
    <property type="entry name" value="Gate_dom"/>
</dbReference>
<dbReference type="GO" id="GO:0005337">
    <property type="term" value="F:nucleoside transmembrane transporter activity"/>
    <property type="evidence" value="ECO:0007669"/>
    <property type="project" value="InterPro"/>
</dbReference>
<feature type="domain" description="Nucleoside transporter/FeoB GTPase Gate" evidence="10">
    <location>
        <begin position="102"/>
        <end position="199"/>
    </location>
</feature>
<evidence type="ECO:0000313" key="11">
    <source>
        <dbReference type="EMBL" id="SDC58367.1"/>
    </source>
</evidence>